<reference evidence="6 7" key="1">
    <citation type="submission" date="2018-01" db="EMBL/GenBank/DDBJ databases">
        <title>Whole genome sequencing of Histamine producing bacteria.</title>
        <authorList>
            <person name="Butler K."/>
        </authorList>
    </citation>
    <scope>NUCLEOTIDE SEQUENCE [LARGE SCALE GENOMIC DNA]</scope>
    <source>
        <strain evidence="6 7">DSM 100436</strain>
    </source>
</reference>
<accession>A0A2T3NP19</accession>
<keyword evidence="7" id="KW-1185">Reference proteome</keyword>
<evidence type="ECO:0000313" key="6">
    <source>
        <dbReference type="EMBL" id="PSW18010.1"/>
    </source>
</evidence>
<dbReference type="PANTHER" id="PTHR21666:SF289">
    <property type="entry name" value="L-ALA--D-GLU ENDOPEPTIDASE"/>
    <property type="match status" value="1"/>
</dbReference>
<evidence type="ECO:0000256" key="4">
    <source>
        <dbReference type="SAM" id="Phobius"/>
    </source>
</evidence>
<evidence type="ECO:0000256" key="3">
    <source>
        <dbReference type="SAM" id="MobiDB-lite"/>
    </source>
</evidence>
<feature type="transmembrane region" description="Helical" evidence="4">
    <location>
        <begin position="27"/>
        <end position="50"/>
    </location>
</feature>
<comment type="caution">
    <text evidence="6">The sequence shown here is derived from an EMBL/GenBank/DDBJ whole genome shotgun (WGS) entry which is preliminary data.</text>
</comment>
<name>A0A2T3NP19_9GAMM</name>
<dbReference type="SUPFAM" id="SSF51261">
    <property type="entry name" value="Duplicated hybrid motif"/>
    <property type="match status" value="1"/>
</dbReference>
<dbReference type="Proteomes" id="UP000241771">
    <property type="component" value="Unassembled WGS sequence"/>
</dbReference>
<dbReference type="CDD" id="cd12797">
    <property type="entry name" value="M23_peptidase"/>
    <property type="match status" value="1"/>
</dbReference>
<dbReference type="FunFam" id="2.70.70.10:FF:000006">
    <property type="entry name" value="M23 family peptidase"/>
    <property type="match status" value="1"/>
</dbReference>
<evidence type="ECO:0000256" key="2">
    <source>
        <dbReference type="SAM" id="Coils"/>
    </source>
</evidence>
<keyword evidence="1" id="KW-0732">Signal</keyword>
<proteinExistence type="predicted"/>
<dbReference type="GO" id="GO:0004222">
    <property type="term" value="F:metalloendopeptidase activity"/>
    <property type="evidence" value="ECO:0007669"/>
    <property type="project" value="TreeGrafter"/>
</dbReference>
<feature type="region of interest" description="Disordered" evidence="3">
    <location>
        <begin position="317"/>
        <end position="336"/>
    </location>
</feature>
<protein>
    <submittedName>
        <fullName evidence="6">M23 family peptidase</fullName>
    </submittedName>
</protein>
<dbReference type="Pfam" id="PF01551">
    <property type="entry name" value="Peptidase_M23"/>
    <property type="match status" value="1"/>
</dbReference>
<keyword evidence="4" id="KW-1133">Transmembrane helix</keyword>
<dbReference type="InterPro" id="IPR011055">
    <property type="entry name" value="Dup_hybrid_motif"/>
</dbReference>
<organism evidence="6 7">
    <name type="scientific">Photobacterium sanctipauli</name>
    <dbReference type="NCBI Taxonomy" id="1342794"/>
    <lineage>
        <taxon>Bacteria</taxon>
        <taxon>Pseudomonadati</taxon>
        <taxon>Pseudomonadota</taxon>
        <taxon>Gammaproteobacteria</taxon>
        <taxon>Vibrionales</taxon>
        <taxon>Vibrionaceae</taxon>
        <taxon>Photobacterium</taxon>
    </lineage>
</organism>
<dbReference type="InterPro" id="IPR016047">
    <property type="entry name" value="M23ase_b-sheet_dom"/>
</dbReference>
<dbReference type="PANTHER" id="PTHR21666">
    <property type="entry name" value="PEPTIDASE-RELATED"/>
    <property type="match status" value="1"/>
</dbReference>
<feature type="coiled-coil region" evidence="2">
    <location>
        <begin position="53"/>
        <end position="101"/>
    </location>
</feature>
<dbReference type="OrthoDB" id="9805070at2"/>
<keyword evidence="2" id="KW-0175">Coiled coil</keyword>
<dbReference type="InterPro" id="IPR050570">
    <property type="entry name" value="Cell_wall_metabolism_enzyme"/>
</dbReference>
<keyword evidence="4" id="KW-0472">Membrane</keyword>
<keyword evidence="4" id="KW-0812">Transmembrane</keyword>
<evidence type="ECO:0000313" key="7">
    <source>
        <dbReference type="Proteomes" id="UP000241771"/>
    </source>
</evidence>
<gene>
    <name evidence="6" type="ORF">C9I98_18110</name>
</gene>
<evidence type="ECO:0000259" key="5">
    <source>
        <dbReference type="Pfam" id="PF01551"/>
    </source>
</evidence>
<dbReference type="EMBL" id="PYMA01000013">
    <property type="protein sequence ID" value="PSW18010.1"/>
    <property type="molecule type" value="Genomic_DNA"/>
</dbReference>
<dbReference type="RefSeq" id="WP_036819311.1">
    <property type="nucleotide sequence ID" value="NZ_JGVO01000208.1"/>
</dbReference>
<feature type="domain" description="M23ase beta-sheet core" evidence="5">
    <location>
        <begin position="171"/>
        <end position="266"/>
    </location>
</feature>
<dbReference type="AlphaFoldDB" id="A0A2T3NP19"/>
<sequence length="336" mass="36820">MSDNICISVSDHRGSSHYVINRLKKRYAALVASSLLLTIGVGSFSVYSLYQENLRSNQQLSQLNVQAEQLTESLSAENEVNQALLDELHSKKVELEVLTQRIDDVETILGLQSSEDGEEISLEDRVDSAAISSAVRGTLFRMLPNGSPTPGIRMSSHFGARIHPVTGKLKRHLGLDFAANTGTEIYAPADGVVEIIRPSNKGSGNFLKVEHAMGFATTYSHLSKFNVKRGKFVRKGDLIGWSGNSGLSTGPHLHYEIRFLGRALDPRPFVEWTPDNFDSLFEQEKTVQWASLLDMVGNVVSMQVQLTQSPHIARPIATASNEGKAEQAKASDTSAL</sequence>
<evidence type="ECO:0000256" key="1">
    <source>
        <dbReference type="ARBA" id="ARBA00022729"/>
    </source>
</evidence>
<dbReference type="Gene3D" id="2.70.70.10">
    <property type="entry name" value="Glucose Permease (Domain IIA)"/>
    <property type="match status" value="1"/>
</dbReference>